<evidence type="ECO:0000313" key="3">
    <source>
        <dbReference type="EMBL" id="GMR46599.1"/>
    </source>
</evidence>
<feature type="compositionally biased region" description="Basic and acidic residues" evidence="2">
    <location>
        <begin position="250"/>
        <end position="266"/>
    </location>
</feature>
<name>A0AAN5CLL1_9BILA</name>
<accession>A0AAN5CLL1</accession>
<dbReference type="AlphaFoldDB" id="A0AAN5CLL1"/>
<comment type="caution">
    <text evidence="3">The sequence shown here is derived from an EMBL/GenBank/DDBJ whole genome shotgun (WGS) entry which is preliminary data.</text>
</comment>
<proteinExistence type="predicted"/>
<feature type="region of interest" description="Disordered" evidence="2">
    <location>
        <begin position="243"/>
        <end position="279"/>
    </location>
</feature>
<dbReference type="EMBL" id="BTRK01000004">
    <property type="protein sequence ID" value="GMR46599.1"/>
    <property type="molecule type" value="Genomic_DNA"/>
</dbReference>
<dbReference type="Proteomes" id="UP001328107">
    <property type="component" value="Unassembled WGS sequence"/>
</dbReference>
<evidence type="ECO:0000256" key="2">
    <source>
        <dbReference type="SAM" id="MobiDB-lite"/>
    </source>
</evidence>
<protein>
    <submittedName>
        <fullName evidence="3">Uncharacterized protein</fullName>
    </submittedName>
</protein>
<sequence length="387" mass="44229">MAPRVDEREKDVILSLILKRKGILIEHRGSRHADLNSEREAKWKEVLDEASRILKRKDLTLIRIRTILRNSLNTVKTLGQITRRYETRTGGGRDEEVEDAIQKMHSQMCPSESTLFEVYRESPAVSGLDGSGDSMILSEMIAPNRAKVHRPALDKVVDITSNDDSIDPIGNYEGSPEGSRALFKGKEETGAKISSMGDHELLKELYDLSDERNRIDDGMEVSDEETTENDHEGVLEQRVEMNISKKRRVSIKESDTPEHSKRDTYEPPKASKYHSGKSAASEKQIRLSWMECLEAQKELMKSQTDAFREQANTLRKFQDYMERSEKRMEKISNAVLERIGEGYRRYDRWDEYGTMEGMVGGIEEGQREMGEEGGLANLMAQSISEEY</sequence>
<reference evidence="4" key="1">
    <citation type="submission" date="2022-10" db="EMBL/GenBank/DDBJ databases">
        <title>Genome assembly of Pristionchus species.</title>
        <authorList>
            <person name="Yoshida K."/>
            <person name="Sommer R.J."/>
        </authorList>
    </citation>
    <scope>NUCLEOTIDE SEQUENCE [LARGE SCALE GENOMIC DNA]</scope>
    <source>
        <strain evidence="4">RS5460</strain>
    </source>
</reference>
<evidence type="ECO:0000313" key="4">
    <source>
        <dbReference type="Proteomes" id="UP001328107"/>
    </source>
</evidence>
<keyword evidence="4" id="KW-1185">Reference proteome</keyword>
<keyword evidence="1" id="KW-0175">Coiled coil</keyword>
<feature type="coiled-coil region" evidence="1">
    <location>
        <begin position="290"/>
        <end position="334"/>
    </location>
</feature>
<organism evidence="3 4">
    <name type="scientific">Pristionchus mayeri</name>
    <dbReference type="NCBI Taxonomy" id="1317129"/>
    <lineage>
        <taxon>Eukaryota</taxon>
        <taxon>Metazoa</taxon>
        <taxon>Ecdysozoa</taxon>
        <taxon>Nematoda</taxon>
        <taxon>Chromadorea</taxon>
        <taxon>Rhabditida</taxon>
        <taxon>Rhabditina</taxon>
        <taxon>Diplogasteromorpha</taxon>
        <taxon>Diplogasteroidea</taxon>
        <taxon>Neodiplogasteridae</taxon>
        <taxon>Pristionchus</taxon>
    </lineage>
</organism>
<evidence type="ECO:0000256" key="1">
    <source>
        <dbReference type="SAM" id="Coils"/>
    </source>
</evidence>
<gene>
    <name evidence="3" type="ORF">PMAYCL1PPCAC_16794</name>
</gene>